<dbReference type="InterPro" id="IPR045860">
    <property type="entry name" value="Snake_toxin-like_sf"/>
</dbReference>
<feature type="chain" id="PRO_5018229375" description="UPAR/Ly6 domain-containing protein" evidence="9">
    <location>
        <begin position="20"/>
        <end position="129"/>
    </location>
</feature>
<dbReference type="PANTHER" id="PTHR47613:SF1">
    <property type="entry name" value="SPERM ACROSOME MEMBRANE-ASSOCIATED PROTEIN 4"/>
    <property type="match status" value="1"/>
</dbReference>
<evidence type="ECO:0008006" key="12">
    <source>
        <dbReference type="Google" id="ProtNLM"/>
    </source>
</evidence>
<evidence type="ECO:0000256" key="2">
    <source>
        <dbReference type="ARBA" id="ARBA00022475"/>
    </source>
</evidence>
<evidence type="ECO:0000256" key="5">
    <source>
        <dbReference type="ARBA" id="ARBA00023136"/>
    </source>
</evidence>
<feature type="signal peptide" evidence="9">
    <location>
        <begin position="1"/>
        <end position="19"/>
    </location>
</feature>
<evidence type="ECO:0000256" key="8">
    <source>
        <dbReference type="ARBA" id="ARBA00023288"/>
    </source>
</evidence>
<comment type="subcellular location">
    <subcellularLocation>
        <location evidence="1">Cell membrane</location>
        <topology evidence="1">Lipid-anchor</topology>
        <topology evidence="1">GPI-anchor</topology>
    </subcellularLocation>
</comment>
<evidence type="ECO:0000256" key="3">
    <source>
        <dbReference type="ARBA" id="ARBA00022622"/>
    </source>
</evidence>
<dbReference type="Ensembl" id="ENSCSET00000030413.1">
    <property type="protein sequence ID" value="ENSCSEP00000030009.1"/>
    <property type="gene ID" value="ENSCSEG00000019236.1"/>
</dbReference>
<reference evidence="10" key="1">
    <citation type="submission" date="2025-08" db="UniProtKB">
        <authorList>
            <consortium name="Ensembl"/>
        </authorList>
    </citation>
    <scope>IDENTIFICATION</scope>
</reference>
<keyword evidence="6" id="KW-1015">Disulfide bond</keyword>
<name>A0A3P8WTE0_CYNSE</name>
<evidence type="ECO:0000313" key="10">
    <source>
        <dbReference type="Ensembl" id="ENSCSEP00000030009.1"/>
    </source>
</evidence>
<keyword evidence="5" id="KW-0472">Membrane</keyword>
<keyword evidence="4 9" id="KW-0732">Signal</keyword>
<dbReference type="CDD" id="cd23597">
    <property type="entry name" value="TFP_LU_ECD_Bncr"/>
    <property type="match status" value="1"/>
</dbReference>
<accession>A0A3P8WTE0</accession>
<evidence type="ECO:0000256" key="9">
    <source>
        <dbReference type="SAM" id="SignalP"/>
    </source>
</evidence>
<evidence type="ECO:0000256" key="6">
    <source>
        <dbReference type="ARBA" id="ARBA00023157"/>
    </source>
</evidence>
<keyword evidence="11" id="KW-1185">Reference proteome</keyword>
<dbReference type="InParanoid" id="A0A3P8WTE0"/>
<reference evidence="10" key="2">
    <citation type="submission" date="2025-09" db="UniProtKB">
        <authorList>
            <consortium name="Ensembl"/>
        </authorList>
    </citation>
    <scope>IDENTIFICATION</scope>
</reference>
<evidence type="ECO:0000256" key="1">
    <source>
        <dbReference type="ARBA" id="ARBA00004609"/>
    </source>
</evidence>
<dbReference type="InterPro" id="IPR046354">
    <property type="entry name" value="SPACA4/Bouncer"/>
</dbReference>
<keyword evidence="7" id="KW-0325">Glycoprotein</keyword>
<dbReference type="GeneTree" id="ENSGT00940000176894"/>
<keyword evidence="3" id="KW-0336">GPI-anchor</keyword>
<protein>
    <recommendedName>
        <fullName evidence="12">UPAR/Ly6 domain-containing protein</fullName>
    </recommendedName>
</protein>
<dbReference type="GO" id="GO:0035036">
    <property type="term" value="P:sperm-egg recognition"/>
    <property type="evidence" value="ECO:0007669"/>
    <property type="project" value="TreeGrafter"/>
</dbReference>
<organism evidence="10 11">
    <name type="scientific">Cynoglossus semilaevis</name>
    <name type="common">Tongue sole</name>
    <dbReference type="NCBI Taxonomy" id="244447"/>
    <lineage>
        <taxon>Eukaryota</taxon>
        <taxon>Metazoa</taxon>
        <taxon>Chordata</taxon>
        <taxon>Craniata</taxon>
        <taxon>Vertebrata</taxon>
        <taxon>Euteleostomi</taxon>
        <taxon>Actinopterygii</taxon>
        <taxon>Neopterygii</taxon>
        <taxon>Teleostei</taxon>
        <taxon>Neoteleostei</taxon>
        <taxon>Acanthomorphata</taxon>
        <taxon>Carangaria</taxon>
        <taxon>Pleuronectiformes</taxon>
        <taxon>Pleuronectoidei</taxon>
        <taxon>Cynoglossidae</taxon>
        <taxon>Cynoglossinae</taxon>
        <taxon>Cynoglossus</taxon>
    </lineage>
</organism>
<evidence type="ECO:0000313" key="11">
    <source>
        <dbReference type="Proteomes" id="UP000265120"/>
    </source>
</evidence>
<sequence>MSLGWLELLTVSLVLPAVTLDTLLCHFCPLQYKGKTCTNLTTQCPPDHLCSSSRGYFGSVHIVSSQGCLSRTLCGSYQILSHRGIEYNASHTCCCGHKCNSKPKSDSSLKKAYHLLLALTLVTVVASFL</sequence>
<keyword evidence="8" id="KW-0449">Lipoprotein</keyword>
<dbReference type="SUPFAM" id="SSF57302">
    <property type="entry name" value="Snake toxin-like"/>
    <property type="match status" value="1"/>
</dbReference>
<proteinExistence type="predicted"/>
<evidence type="ECO:0000256" key="7">
    <source>
        <dbReference type="ARBA" id="ARBA00023180"/>
    </source>
</evidence>
<dbReference type="OMA" id="CCCKDNC"/>
<dbReference type="PANTHER" id="PTHR47613">
    <property type="entry name" value="SPERM ACROSOME MEMBRANE-ASSOCIATED PROTEIN 4"/>
    <property type="match status" value="1"/>
</dbReference>
<keyword evidence="2" id="KW-1003">Cell membrane</keyword>
<dbReference type="GO" id="GO:0005886">
    <property type="term" value="C:plasma membrane"/>
    <property type="evidence" value="ECO:0007669"/>
    <property type="project" value="UniProtKB-SubCell"/>
</dbReference>
<evidence type="ECO:0000256" key="4">
    <source>
        <dbReference type="ARBA" id="ARBA00022729"/>
    </source>
</evidence>
<dbReference type="Proteomes" id="UP000265120">
    <property type="component" value="Unassembled WGS sequence"/>
</dbReference>
<dbReference type="GO" id="GO:0098552">
    <property type="term" value="C:side of membrane"/>
    <property type="evidence" value="ECO:0007669"/>
    <property type="project" value="UniProtKB-KW"/>
</dbReference>
<dbReference type="AlphaFoldDB" id="A0A3P8WTE0"/>